<gene>
    <name evidence="1" type="ORF">GCM10023147_20570</name>
</gene>
<dbReference type="Proteomes" id="UP001500635">
    <property type="component" value="Unassembled WGS sequence"/>
</dbReference>
<evidence type="ECO:0000313" key="2">
    <source>
        <dbReference type="Proteomes" id="UP001500635"/>
    </source>
</evidence>
<evidence type="ECO:0008006" key="3">
    <source>
        <dbReference type="Google" id="ProtNLM"/>
    </source>
</evidence>
<accession>A0ABP8JIW5</accession>
<evidence type="ECO:0000313" key="1">
    <source>
        <dbReference type="EMBL" id="GAA4391563.1"/>
    </source>
</evidence>
<name>A0ABP8JIW5_9ACTN</name>
<dbReference type="EMBL" id="BAABFR010000026">
    <property type="protein sequence ID" value="GAA4391563.1"/>
    <property type="molecule type" value="Genomic_DNA"/>
</dbReference>
<comment type="caution">
    <text evidence="1">The sequence shown here is derived from an EMBL/GenBank/DDBJ whole genome shotgun (WGS) entry which is preliminary data.</text>
</comment>
<sequence>MDKLHTRLQVQQLRGLVGALDSFDGDSGVRVTMEREGDTVALLIVPEVVVDQLADALGAIAKLEAQLEHANAVIEQIPTLVEDAHNANPAHLYGALQRIAAPALRYLL</sequence>
<organism evidence="1 2">
    <name type="scientific">Tsukamurella soli</name>
    <dbReference type="NCBI Taxonomy" id="644556"/>
    <lineage>
        <taxon>Bacteria</taxon>
        <taxon>Bacillati</taxon>
        <taxon>Actinomycetota</taxon>
        <taxon>Actinomycetes</taxon>
        <taxon>Mycobacteriales</taxon>
        <taxon>Tsukamurellaceae</taxon>
        <taxon>Tsukamurella</taxon>
    </lineage>
</organism>
<proteinExistence type="predicted"/>
<protein>
    <recommendedName>
        <fullName evidence="3">YbaB/EbfC DNA-binding family protein</fullName>
    </recommendedName>
</protein>
<dbReference type="RefSeq" id="WP_344994739.1">
    <property type="nucleotide sequence ID" value="NZ_BAABFR010000026.1"/>
</dbReference>
<keyword evidence="2" id="KW-1185">Reference proteome</keyword>
<reference evidence="2" key="1">
    <citation type="journal article" date="2019" name="Int. J. Syst. Evol. Microbiol.">
        <title>The Global Catalogue of Microorganisms (GCM) 10K type strain sequencing project: providing services to taxonomists for standard genome sequencing and annotation.</title>
        <authorList>
            <consortium name="The Broad Institute Genomics Platform"/>
            <consortium name="The Broad Institute Genome Sequencing Center for Infectious Disease"/>
            <person name="Wu L."/>
            <person name="Ma J."/>
        </authorList>
    </citation>
    <scope>NUCLEOTIDE SEQUENCE [LARGE SCALE GENOMIC DNA]</scope>
    <source>
        <strain evidence="2">JCM 17688</strain>
    </source>
</reference>